<dbReference type="EMBL" id="FRBR01000011">
    <property type="protein sequence ID" value="SHM21108.1"/>
    <property type="molecule type" value="Genomic_DNA"/>
</dbReference>
<dbReference type="GO" id="GO:0016491">
    <property type="term" value="F:oxidoreductase activity"/>
    <property type="evidence" value="ECO:0007669"/>
    <property type="project" value="UniProtKB-KW"/>
</dbReference>
<dbReference type="SUPFAM" id="SSF51735">
    <property type="entry name" value="NAD(P)-binding Rossmann-fold domains"/>
    <property type="match status" value="1"/>
</dbReference>
<evidence type="ECO:0000256" key="2">
    <source>
        <dbReference type="ARBA" id="ARBA00023002"/>
    </source>
</evidence>
<gene>
    <name evidence="3" type="ORF">SAMN05444398_111128</name>
</gene>
<dbReference type="RefSeq" id="WP_268238469.1">
    <property type="nucleotide sequence ID" value="NZ_BMLR01000012.1"/>
</dbReference>
<dbReference type="InterPro" id="IPR036291">
    <property type="entry name" value="NAD(P)-bd_dom_sf"/>
</dbReference>
<dbReference type="PANTHER" id="PTHR24321:SF8">
    <property type="entry name" value="ESTRADIOL 17-BETA-DEHYDROGENASE 8-RELATED"/>
    <property type="match status" value="1"/>
</dbReference>
<name>A0A1M7GY49_9RHOB</name>
<evidence type="ECO:0000313" key="3">
    <source>
        <dbReference type="EMBL" id="SHM21108.1"/>
    </source>
</evidence>
<dbReference type="AlphaFoldDB" id="A0A1M7GY49"/>
<dbReference type="STRING" id="337701.SAMN05444398_111128"/>
<proteinExistence type="inferred from homology"/>
<sequence length="164" mass="17236">MHGLVTCAGIIRYDEEWSPDVFEKVMSVNVTGALVVGRAALPALERAGGAVVNIASMWSWFGNPVAPAYGASKGAVAALTRSQAVSWGARGVRVNAVAPGWVKTRISEGARSDISRKSKIDVRIPLGRWAETKEIAHVVAFLLSAEAGYVHGAIVPVDGGYHAA</sequence>
<organism evidence="3 4">
    <name type="scientific">Roseovarius pacificus</name>
    <dbReference type="NCBI Taxonomy" id="337701"/>
    <lineage>
        <taxon>Bacteria</taxon>
        <taxon>Pseudomonadati</taxon>
        <taxon>Pseudomonadota</taxon>
        <taxon>Alphaproteobacteria</taxon>
        <taxon>Rhodobacterales</taxon>
        <taxon>Roseobacteraceae</taxon>
        <taxon>Roseovarius</taxon>
    </lineage>
</organism>
<dbReference type="Proteomes" id="UP000183974">
    <property type="component" value="Unassembled WGS sequence"/>
</dbReference>
<dbReference type="Gene3D" id="3.40.50.720">
    <property type="entry name" value="NAD(P)-binding Rossmann-like Domain"/>
    <property type="match status" value="1"/>
</dbReference>
<dbReference type="Pfam" id="PF13561">
    <property type="entry name" value="adh_short_C2"/>
    <property type="match status" value="1"/>
</dbReference>
<protein>
    <submittedName>
        <fullName evidence="3">Enoyl-(Acyl carrier protein) reductase</fullName>
    </submittedName>
</protein>
<comment type="similarity">
    <text evidence="1">Belongs to the short-chain dehydrogenases/reductases (SDR) family.</text>
</comment>
<keyword evidence="4" id="KW-1185">Reference proteome</keyword>
<dbReference type="PANTHER" id="PTHR24321">
    <property type="entry name" value="DEHYDROGENASES, SHORT CHAIN"/>
    <property type="match status" value="1"/>
</dbReference>
<dbReference type="InterPro" id="IPR002347">
    <property type="entry name" value="SDR_fam"/>
</dbReference>
<evidence type="ECO:0000256" key="1">
    <source>
        <dbReference type="ARBA" id="ARBA00006484"/>
    </source>
</evidence>
<evidence type="ECO:0000313" key="4">
    <source>
        <dbReference type="Proteomes" id="UP000183974"/>
    </source>
</evidence>
<accession>A0A1M7GY49</accession>
<dbReference type="InterPro" id="IPR020904">
    <property type="entry name" value="Sc_DH/Rdtase_CS"/>
</dbReference>
<keyword evidence="2" id="KW-0560">Oxidoreductase</keyword>
<dbReference type="PROSITE" id="PS00061">
    <property type="entry name" value="ADH_SHORT"/>
    <property type="match status" value="1"/>
</dbReference>
<reference evidence="3 4" key="1">
    <citation type="submission" date="2016-11" db="EMBL/GenBank/DDBJ databases">
        <authorList>
            <person name="Jaros S."/>
            <person name="Januszkiewicz K."/>
            <person name="Wedrychowicz H."/>
        </authorList>
    </citation>
    <scope>NUCLEOTIDE SEQUENCE [LARGE SCALE GENOMIC DNA]</scope>
    <source>
        <strain evidence="3 4">DSM 29589</strain>
    </source>
</reference>
<dbReference type="PRINTS" id="PR00081">
    <property type="entry name" value="GDHRDH"/>
</dbReference>